<organism evidence="1">
    <name type="scientific">marine metagenome</name>
    <dbReference type="NCBI Taxonomy" id="408172"/>
    <lineage>
        <taxon>unclassified sequences</taxon>
        <taxon>metagenomes</taxon>
        <taxon>ecological metagenomes</taxon>
    </lineage>
</organism>
<protein>
    <submittedName>
        <fullName evidence="1">Uncharacterized protein</fullName>
    </submittedName>
</protein>
<proteinExistence type="predicted"/>
<reference evidence="1" key="1">
    <citation type="submission" date="2018-05" db="EMBL/GenBank/DDBJ databases">
        <authorList>
            <person name="Lanie J.A."/>
            <person name="Ng W.-L."/>
            <person name="Kazmierczak K.M."/>
            <person name="Andrzejewski T.M."/>
            <person name="Davidsen T.M."/>
            <person name="Wayne K.J."/>
            <person name="Tettelin H."/>
            <person name="Glass J.I."/>
            <person name="Rusch D."/>
            <person name="Podicherti R."/>
            <person name="Tsui H.-C.T."/>
            <person name="Winkler M.E."/>
        </authorList>
    </citation>
    <scope>NUCLEOTIDE SEQUENCE</scope>
</reference>
<evidence type="ECO:0000313" key="1">
    <source>
        <dbReference type="EMBL" id="SVB35185.1"/>
    </source>
</evidence>
<dbReference type="AlphaFoldDB" id="A0A382DA90"/>
<dbReference type="EMBL" id="UINC01038327">
    <property type="protein sequence ID" value="SVB35185.1"/>
    <property type="molecule type" value="Genomic_DNA"/>
</dbReference>
<sequence>MEIRMLRKLPATIVISLSLGATMDAQDRIYVDQ</sequence>
<name>A0A382DA90_9ZZZZ</name>
<gene>
    <name evidence="1" type="ORF">METZ01_LOCUS188039</name>
</gene>
<feature type="non-terminal residue" evidence="1">
    <location>
        <position position="33"/>
    </location>
</feature>
<accession>A0A382DA90</accession>